<sequence length="365" mass="40454">MSRYTVAVVGTGADPSNPTVEGFAMGYRHAEAYATDDRCELVACADIVRENAEAFAETFGVPEAGVYEDYERMIAEVEPDVVSVCVPPSLHRDLVVDCARSGVVRAVHCEKPMADALADAREMVRECRECDVQLTFNRQRRFGAPFTEAKRLLDEGTIGGLTRVEIGWGDFYDLGAHTVDLAGMFNDEHPAEWVIAALDYREEDLRFGSHQENQMWAQWRYENGVYGVLSSGKGDDFVDAAFLLRGTEGNIRIDVEGGPMLELERGGEREPIDVGTETLHRTGTETDRFGSHFHDRAVAEVFDALDEGRESVLSGRLGLNTAEILFAGYESVRRRGRVDLPFDADDHPFEAMVESGELSPEPSDD</sequence>
<evidence type="ECO:0000259" key="2">
    <source>
        <dbReference type="Pfam" id="PF02894"/>
    </source>
</evidence>
<proteinExistence type="predicted"/>
<comment type="caution">
    <text evidence="3">The sequence shown here is derived from an EMBL/GenBank/DDBJ whole genome shotgun (WGS) entry which is preliminary data.</text>
</comment>
<name>A0ABD5U236_9EURY</name>
<dbReference type="Gene3D" id="3.40.50.720">
    <property type="entry name" value="NAD(P)-binding Rossmann-like Domain"/>
    <property type="match status" value="1"/>
</dbReference>
<evidence type="ECO:0000313" key="4">
    <source>
        <dbReference type="Proteomes" id="UP001596408"/>
    </source>
</evidence>
<protein>
    <submittedName>
        <fullName evidence="3">Gfo/Idh/MocA family protein</fullName>
    </submittedName>
</protein>
<evidence type="ECO:0000259" key="1">
    <source>
        <dbReference type="Pfam" id="PF01408"/>
    </source>
</evidence>
<dbReference type="RefSeq" id="WP_379695154.1">
    <property type="nucleotide sequence ID" value="NZ_JBHSXH010000011.1"/>
</dbReference>
<feature type="domain" description="Gfo/Idh/MocA-like oxidoreductase N-terminal" evidence="1">
    <location>
        <begin position="24"/>
        <end position="136"/>
    </location>
</feature>
<reference evidence="3 4" key="1">
    <citation type="journal article" date="2019" name="Int. J. Syst. Evol. Microbiol.">
        <title>The Global Catalogue of Microorganisms (GCM) 10K type strain sequencing project: providing services to taxonomists for standard genome sequencing and annotation.</title>
        <authorList>
            <consortium name="The Broad Institute Genomics Platform"/>
            <consortium name="The Broad Institute Genome Sequencing Center for Infectious Disease"/>
            <person name="Wu L."/>
            <person name="Ma J."/>
        </authorList>
    </citation>
    <scope>NUCLEOTIDE SEQUENCE [LARGE SCALE GENOMIC DNA]</scope>
    <source>
        <strain evidence="3 4">YIM 94188</strain>
    </source>
</reference>
<dbReference type="PANTHER" id="PTHR43249">
    <property type="entry name" value="UDP-N-ACETYL-2-AMINO-2-DEOXY-D-GLUCURONATE OXIDASE"/>
    <property type="match status" value="1"/>
</dbReference>
<dbReference type="PANTHER" id="PTHR43249:SF1">
    <property type="entry name" value="D-GLUCOSIDE 3-DEHYDROGENASE"/>
    <property type="match status" value="1"/>
</dbReference>
<dbReference type="InterPro" id="IPR004104">
    <property type="entry name" value="Gfo/Idh/MocA-like_OxRdtase_C"/>
</dbReference>
<accession>A0ABD5U236</accession>
<dbReference type="Gene3D" id="3.30.360.10">
    <property type="entry name" value="Dihydrodipicolinate Reductase, domain 2"/>
    <property type="match status" value="1"/>
</dbReference>
<keyword evidence="4" id="KW-1185">Reference proteome</keyword>
<organism evidence="3 4">
    <name type="scientific">Halopelagius fulvigenes</name>
    <dbReference type="NCBI Taxonomy" id="1198324"/>
    <lineage>
        <taxon>Archaea</taxon>
        <taxon>Methanobacteriati</taxon>
        <taxon>Methanobacteriota</taxon>
        <taxon>Stenosarchaea group</taxon>
        <taxon>Halobacteria</taxon>
        <taxon>Halobacteriales</taxon>
        <taxon>Haloferacaceae</taxon>
    </lineage>
</organism>
<feature type="domain" description="Gfo/Idh/MocA-like oxidoreductase C-terminal" evidence="2">
    <location>
        <begin position="169"/>
        <end position="340"/>
    </location>
</feature>
<dbReference type="InterPro" id="IPR000683">
    <property type="entry name" value="Gfo/Idh/MocA-like_OxRdtase_N"/>
</dbReference>
<dbReference type="AlphaFoldDB" id="A0ABD5U236"/>
<evidence type="ECO:0000313" key="3">
    <source>
        <dbReference type="EMBL" id="MFC6825184.1"/>
    </source>
</evidence>
<dbReference type="Pfam" id="PF01408">
    <property type="entry name" value="GFO_IDH_MocA"/>
    <property type="match status" value="1"/>
</dbReference>
<dbReference type="Proteomes" id="UP001596408">
    <property type="component" value="Unassembled WGS sequence"/>
</dbReference>
<dbReference type="SUPFAM" id="SSF55347">
    <property type="entry name" value="Glyceraldehyde-3-phosphate dehydrogenase-like, C-terminal domain"/>
    <property type="match status" value="1"/>
</dbReference>
<dbReference type="Pfam" id="PF02894">
    <property type="entry name" value="GFO_IDH_MocA_C"/>
    <property type="match status" value="1"/>
</dbReference>
<dbReference type="InterPro" id="IPR036291">
    <property type="entry name" value="NAD(P)-bd_dom_sf"/>
</dbReference>
<dbReference type="InterPro" id="IPR052515">
    <property type="entry name" value="Gfo/Idh/MocA_Oxidoreductase"/>
</dbReference>
<gene>
    <name evidence="3" type="ORF">ACFQEV_09280</name>
</gene>
<dbReference type="EMBL" id="JBHSXH010000011">
    <property type="protein sequence ID" value="MFC6825184.1"/>
    <property type="molecule type" value="Genomic_DNA"/>
</dbReference>
<dbReference type="SUPFAM" id="SSF51735">
    <property type="entry name" value="NAD(P)-binding Rossmann-fold domains"/>
    <property type="match status" value="1"/>
</dbReference>